<keyword evidence="4" id="KW-1185">Reference proteome</keyword>
<evidence type="ECO:0000259" key="2">
    <source>
        <dbReference type="Pfam" id="PF07687"/>
    </source>
</evidence>
<dbReference type="InterPro" id="IPR036264">
    <property type="entry name" value="Bact_exopeptidase_dim_dom"/>
</dbReference>
<sequence length="436" mass="46214">MRRARVAGVKDVPQADRIAELAAELEEELVAIRRQIHANPELGWMEQETTTLLFDRLTAAGLSPRRTTGSGLVCDIGPDPRERGRRRIALRGDIDALPVPETTGLPFRSQRQGVSHACGHDVHASAVLGAGLILARLQEEGQLPVGVRLILQPAEEVQPSGARELLDQGVLDGVEQIYALHCAPKIACGKIGSRIGPITAASDNVTVTVRSAGGHTSRPHLTGDVVYALGHIITQLPAVLDRRLDPRSGANLTWGAVNAGRAPNTIPSVGSVTGTLRSLDVETWERAGTLVDDVVADLLSPLGVEVELKHQRGMPPVVNDEQCVRLLDGATREVVADDAVVLTEQSLGGEDFAWYLSRVPGAMVRLGTRAPGGAAHDLHQGDLVVDERAISIGARVLARTAQRAGYEPRVAAQPRPGSRGGAPVLSGRGPAAVRAR</sequence>
<dbReference type="Gene3D" id="3.30.70.360">
    <property type="match status" value="1"/>
</dbReference>
<dbReference type="InterPro" id="IPR011650">
    <property type="entry name" value="Peptidase_M20_dimer"/>
</dbReference>
<proteinExistence type="predicted"/>
<accession>A0ABR8YZL0</accession>
<gene>
    <name evidence="3" type="ORF">H9624_04050</name>
</gene>
<name>A0ABR8YZL0_9MICO</name>
<evidence type="ECO:0000313" key="4">
    <source>
        <dbReference type="Proteomes" id="UP000661894"/>
    </source>
</evidence>
<dbReference type="Pfam" id="PF07687">
    <property type="entry name" value="M20_dimer"/>
    <property type="match status" value="1"/>
</dbReference>
<dbReference type="Pfam" id="PF01546">
    <property type="entry name" value="Peptidase_M20"/>
    <property type="match status" value="1"/>
</dbReference>
<dbReference type="PANTHER" id="PTHR11014:SF63">
    <property type="entry name" value="METALLOPEPTIDASE, PUTATIVE (AFU_ORTHOLOGUE AFUA_6G09600)-RELATED"/>
    <property type="match status" value="1"/>
</dbReference>
<dbReference type="EMBL" id="JACSPO010000001">
    <property type="protein sequence ID" value="MBD8061495.1"/>
    <property type="molecule type" value="Genomic_DNA"/>
</dbReference>
<reference evidence="3 4" key="1">
    <citation type="submission" date="2020-08" db="EMBL/GenBank/DDBJ databases">
        <title>A Genomic Blueprint of the Chicken Gut Microbiome.</title>
        <authorList>
            <person name="Gilroy R."/>
            <person name="Ravi A."/>
            <person name="Getino M."/>
            <person name="Pursley I."/>
            <person name="Horton D.L."/>
            <person name="Alikhan N.-F."/>
            <person name="Baker D."/>
            <person name="Gharbi K."/>
            <person name="Hall N."/>
            <person name="Watson M."/>
            <person name="Adriaenssens E.M."/>
            <person name="Foster-Nyarko E."/>
            <person name="Jarju S."/>
            <person name="Secka A."/>
            <person name="Antonio M."/>
            <person name="Oren A."/>
            <person name="Chaudhuri R."/>
            <person name="La Ragione R.M."/>
            <person name="Hildebrand F."/>
            <person name="Pallen M.J."/>
        </authorList>
    </citation>
    <scope>NUCLEOTIDE SEQUENCE [LARGE SCALE GENOMIC DNA]</scope>
    <source>
        <strain evidence="3 4">Sa1BUA1</strain>
    </source>
</reference>
<dbReference type="InterPro" id="IPR002933">
    <property type="entry name" value="Peptidase_M20"/>
</dbReference>
<evidence type="ECO:0000256" key="1">
    <source>
        <dbReference type="SAM" id="MobiDB-lite"/>
    </source>
</evidence>
<evidence type="ECO:0000313" key="3">
    <source>
        <dbReference type="EMBL" id="MBD8061495.1"/>
    </source>
</evidence>
<dbReference type="Proteomes" id="UP000661894">
    <property type="component" value="Unassembled WGS sequence"/>
</dbReference>
<dbReference type="InterPro" id="IPR017439">
    <property type="entry name" value="Amidohydrolase"/>
</dbReference>
<comment type="caution">
    <text evidence="3">The sequence shown here is derived from an EMBL/GenBank/DDBJ whole genome shotgun (WGS) entry which is preliminary data.</text>
</comment>
<feature type="region of interest" description="Disordered" evidence="1">
    <location>
        <begin position="405"/>
        <end position="436"/>
    </location>
</feature>
<feature type="domain" description="Peptidase M20 dimerisation" evidence="2">
    <location>
        <begin position="204"/>
        <end position="298"/>
    </location>
</feature>
<dbReference type="Gene3D" id="3.40.630.10">
    <property type="entry name" value="Zn peptidases"/>
    <property type="match status" value="1"/>
</dbReference>
<protein>
    <submittedName>
        <fullName evidence="3">Amidohydrolase</fullName>
    </submittedName>
</protein>
<dbReference type="SUPFAM" id="SSF55031">
    <property type="entry name" value="Bacterial exopeptidase dimerisation domain"/>
    <property type="match status" value="1"/>
</dbReference>
<dbReference type="PIRSF" id="PIRSF005962">
    <property type="entry name" value="Pept_M20D_amidohydro"/>
    <property type="match status" value="1"/>
</dbReference>
<dbReference type="PANTHER" id="PTHR11014">
    <property type="entry name" value="PEPTIDASE M20 FAMILY MEMBER"/>
    <property type="match status" value="1"/>
</dbReference>
<organism evidence="3 4">
    <name type="scientific">Oceanitalea stevensii</name>
    <dbReference type="NCBI Taxonomy" id="2763072"/>
    <lineage>
        <taxon>Bacteria</taxon>
        <taxon>Bacillati</taxon>
        <taxon>Actinomycetota</taxon>
        <taxon>Actinomycetes</taxon>
        <taxon>Micrococcales</taxon>
        <taxon>Bogoriellaceae</taxon>
        <taxon>Georgenia</taxon>
    </lineage>
</organism>
<dbReference type="SUPFAM" id="SSF53187">
    <property type="entry name" value="Zn-dependent exopeptidases"/>
    <property type="match status" value="1"/>
</dbReference>
<dbReference type="NCBIfam" id="TIGR01891">
    <property type="entry name" value="amidohydrolases"/>
    <property type="match status" value="1"/>
</dbReference>